<feature type="chain" id="PRO_5020258367" description="LTD domain-containing protein" evidence="3">
    <location>
        <begin position="29"/>
        <end position="963"/>
    </location>
</feature>
<dbReference type="InterPro" id="IPR005135">
    <property type="entry name" value="Endo/exonuclease/phosphatase"/>
</dbReference>
<dbReference type="SUPFAM" id="SSF56219">
    <property type="entry name" value="DNase I-like"/>
    <property type="match status" value="1"/>
</dbReference>
<keyword evidence="3" id="KW-0732">Signal</keyword>
<feature type="domain" description="LTD" evidence="4">
    <location>
        <begin position="24"/>
        <end position="169"/>
    </location>
</feature>
<dbReference type="CDD" id="cd10283">
    <property type="entry name" value="MnuA_DNase1-like"/>
    <property type="match status" value="1"/>
</dbReference>
<dbReference type="GO" id="GO:0005975">
    <property type="term" value="P:carbohydrate metabolic process"/>
    <property type="evidence" value="ECO:0007669"/>
    <property type="project" value="InterPro"/>
</dbReference>
<keyword evidence="1" id="KW-0378">Hydrolase</keyword>
<protein>
    <recommendedName>
        <fullName evidence="4">LTD domain-containing protein</fullName>
    </recommendedName>
</protein>
<comment type="caution">
    <text evidence="5">The sequence shown here is derived from an EMBL/GenBank/DDBJ whole genome shotgun (WGS) entry which is preliminary data.</text>
</comment>
<dbReference type="RefSeq" id="WP_130448569.1">
    <property type="nucleotide sequence ID" value="NZ_SHLA01000001.1"/>
</dbReference>
<proteinExistence type="predicted"/>
<dbReference type="InterPro" id="IPR003610">
    <property type="entry name" value="CBM5/12"/>
</dbReference>
<dbReference type="Pfam" id="PF00932">
    <property type="entry name" value="LTD"/>
    <property type="match status" value="1"/>
</dbReference>
<dbReference type="Pfam" id="PF02839">
    <property type="entry name" value="CBM_5_12"/>
    <property type="match status" value="1"/>
</dbReference>
<dbReference type="Gene3D" id="2.10.10.20">
    <property type="entry name" value="Carbohydrate-binding module superfamily 5/12"/>
    <property type="match status" value="2"/>
</dbReference>
<feature type="compositionally biased region" description="Acidic residues" evidence="2">
    <location>
        <begin position="222"/>
        <end position="234"/>
    </location>
</feature>
<organism evidence="5 6">
    <name type="scientific">Zhihengliuella halotolerans</name>
    <dbReference type="NCBI Taxonomy" id="370736"/>
    <lineage>
        <taxon>Bacteria</taxon>
        <taxon>Bacillati</taxon>
        <taxon>Actinomycetota</taxon>
        <taxon>Actinomycetes</taxon>
        <taxon>Micrococcales</taxon>
        <taxon>Micrococcaceae</taxon>
        <taxon>Zhihengliuella</taxon>
    </lineage>
</organism>
<dbReference type="GO" id="GO:0004553">
    <property type="term" value="F:hydrolase activity, hydrolyzing O-glycosyl compounds"/>
    <property type="evidence" value="ECO:0007669"/>
    <property type="project" value="InterPro"/>
</dbReference>
<dbReference type="SUPFAM" id="SSF74853">
    <property type="entry name" value="Lamin A/C globular tail domain"/>
    <property type="match status" value="1"/>
</dbReference>
<dbReference type="InterPro" id="IPR001322">
    <property type="entry name" value="Lamin_tail_dom"/>
</dbReference>
<sequence>MRTHHLARPTALAAALLATALVAPAAAAAPVGTADDGAGVVINEAYLSGGSANAAYTHKFVELFNPTDEAVSLDGWSLQYRSATGESTPHGLTELTGTVAPGGHFLISGGSNGDNGADLPTADVVAGGGFNPSGSRGTIVLAETDTRLSLPTGSIIGVENVADVLGYGATNTYETAPATAPSGNSDPKSLNRAEGVDTDDNSADFKLSGSVTPTSSTGAGEEPGDGGEPGDGEEPSGPAVEVEIAEIQGEGARTPLAGERVKTRGVVTAAFPSGGLDGFFIQTPGTGGDMESSASHGVFVYAPTLVSEVAVDDYVEVTGTATEYYDLTQVDATSGAVSVLDEPAEAVKPLTGPWPAADTEREKFESMLWQPEGDWYVGDNYSLNQYGEVGLVFGESDLVAGERLLPQPTDVAPAGSELATAVAVENAQRSITLDDGSTTDYVRNNAAKGSPLPYLDADTPIRVGAEATFTAPVVLHYGFGEWRFQPQEQVTGADHPAVPASFSDTRTKAPAEVGGDVKLASFNVLNYFPTTGREFVDELGGNCSWYTDRDGAPVTTNRCNPNGPRGAADTENFARQEAKIVAAINALGADVVSLEEIENSAAFGKDRDFALATLTAALNEDLGSDAWAFVPSPAELPADEDVIRTAFIFKKAAVKPIDESVILTDSDAFSNAREPLAQAFQAKHGNADTRFLAIVNHFKSKGSDPKDGSGNADSGDGQGAWNAARVGQAEALVAFADGLKRERNTEKVFLTGDFNSYTQEDPMQVFYEAGYANLGAKTEHTYLFAGLVGSLDHILGSEAATATVTGSAVWDINADEPIALEYSRYNNNVTDFYAADPYRASDHDPAIVGIEAPAAGGGNSSAAWEKSATYRAGDTVSHAGAEFDALWWTRGEEPGSRAYGAWAERGESLACAAVGDASAWTSTAVYHGGETVVFEGRAFEAKWYSRNQAPGGAWGPWAPAGDC</sequence>
<reference evidence="5 6" key="1">
    <citation type="submission" date="2019-02" db="EMBL/GenBank/DDBJ databases">
        <title>Sequencing the genomes of 1000 actinobacteria strains.</title>
        <authorList>
            <person name="Klenk H.-P."/>
        </authorList>
    </citation>
    <scope>NUCLEOTIDE SEQUENCE [LARGE SCALE GENOMIC DNA]</scope>
    <source>
        <strain evidence="5 6">DSM 17364</strain>
    </source>
</reference>
<dbReference type="Pfam" id="PF03372">
    <property type="entry name" value="Exo_endo_phos"/>
    <property type="match status" value="1"/>
</dbReference>
<dbReference type="OrthoDB" id="1016457at2"/>
<dbReference type="InterPro" id="IPR047971">
    <property type="entry name" value="ExeM-like"/>
</dbReference>
<feature type="signal peptide" evidence="3">
    <location>
        <begin position="1"/>
        <end position="28"/>
    </location>
</feature>
<dbReference type="GO" id="GO:0005576">
    <property type="term" value="C:extracellular region"/>
    <property type="evidence" value="ECO:0007669"/>
    <property type="project" value="InterPro"/>
</dbReference>
<dbReference type="CDD" id="cd04486">
    <property type="entry name" value="YhcR_OBF_like"/>
    <property type="match status" value="1"/>
</dbReference>
<accession>A0A4Q8AAI1</accession>
<dbReference type="PANTHER" id="PTHR42834">
    <property type="entry name" value="ENDONUCLEASE/EXONUCLEASE/PHOSPHATASE FAMILY PROTEIN (AFU_ORTHOLOGUE AFUA_3G09210)"/>
    <property type="match status" value="1"/>
</dbReference>
<keyword evidence="6" id="KW-1185">Reference proteome</keyword>
<dbReference type="GO" id="GO:0030246">
    <property type="term" value="F:carbohydrate binding"/>
    <property type="evidence" value="ECO:0007669"/>
    <property type="project" value="InterPro"/>
</dbReference>
<dbReference type="InterPro" id="IPR036573">
    <property type="entry name" value="CBM_sf_5/12"/>
</dbReference>
<feature type="region of interest" description="Disordered" evidence="2">
    <location>
        <begin position="174"/>
        <end position="238"/>
    </location>
</feature>
<dbReference type="PANTHER" id="PTHR42834:SF1">
    <property type="entry name" value="ENDONUCLEASE_EXONUCLEASE_PHOSPHATASE FAMILY PROTEIN (AFU_ORTHOLOGUE AFUA_3G09210)"/>
    <property type="match status" value="1"/>
</dbReference>
<dbReference type="AlphaFoldDB" id="A0A4Q8AAI1"/>
<evidence type="ECO:0000313" key="6">
    <source>
        <dbReference type="Proteomes" id="UP000292685"/>
    </source>
</evidence>
<evidence type="ECO:0000259" key="4">
    <source>
        <dbReference type="PROSITE" id="PS51841"/>
    </source>
</evidence>
<name>A0A4Q8AAI1_9MICC</name>
<dbReference type="InterPro" id="IPR036691">
    <property type="entry name" value="Endo/exonu/phosph_ase_sf"/>
</dbReference>
<evidence type="ECO:0000313" key="5">
    <source>
        <dbReference type="EMBL" id="RZU60545.1"/>
    </source>
</evidence>
<gene>
    <name evidence="5" type="ORF">EV380_0079</name>
</gene>
<dbReference type="Gene3D" id="2.60.40.1260">
    <property type="entry name" value="Lamin Tail domain"/>
    <property type="match status" value="1"/>
</dbReference>
<evidence type="ECO:0000256" key="2">
    <source>
        <dbReference type="SAM" id="MobiDB-lite"/>
    </source>
</evidence>
<dbReference type="NCBIfam" id="NF033681">
    <property type="entry name" value="ExeM_NucH_DNase"/>
    <property type="match status" value="1"/>
</dbReference>
<evidence type="ECO:0000256" key="1">
    <source>
        <dbReference type="ARBA" id="ARBA00022801"/>
    </source>
</evidence>
<dbReference type="CDD" id="cd12215">
    <property type="entry name" value="ChiC_BD"/>
    <property type="match status" value="2"/>
</dbReference>
<dbReference type="Gene3D" id="3.60.10.10">
    <property type="entry name" value="Endonuclease/exonuclease/phosphatase"/>
    <property type="match status" value="1"/>
</dbReference>
<dbReference type="Proteomes" id="UP000292685">
    <property type="component" value="Unassembled WGS sequence"/>
</dbReference>
<dbReference type="InterPro" id="IPR036415">
    <property type="entry name" value="Lamin_tail_dom_sf"/>
</dbReference>
<dbReference type="SUPFAM" id="SSF51055">
    <property type="entry name" value="Carbohydrate binding domain"/>
    <property type="match status" value="2"/>
</dbReference>
<feature type="region of interest" description="Disordered" evidence="2">
    <location>
        <begin position="701"/>
        <end position="720"/>
    </location>
</feature>
<evidence type="ECO:0000256" key="3">
    <source>
        <dbReference type="SAM" id="SignalP"/>
    </source>
</evidence>
<dbReference type="EMBL" id="SHLA01000001">
    <property type="protein sequence ID" value="RZU60545.1"/>
    <property type="molecule type" value="Genomic_DNA"/>
</dbReference>
<dbReference type="SMART" id="SM00495">
    <property type="entry name" value="ChtBD3"/>
    <property type="match status" value="2"/>
</dbReference>
<dbReference type="PROSITE" id="PS51841">
    <property type="entry name" value="LTD"/>
    <property type="match status" value="1"/>
</dbReference>